<comment type="caution">
    <text evidence="3">The sequence shown here is derived from an EMBL/GenBank/DDBJ whole genome shotgun (WGS) entry which is preliminary data.</text>
</comment>
<dbReference type="PANTHER" id="PTHR12341">
    <property type="entry name" value="5'-&gt;3' EXORIBONUCLEASE"/>
    <property type="match status" value="1"/>
</dbReference>
<accession>A0AAW1XT84</accession>
<name>A0AAW1XT84_RUBAR</name>
<evidence type="ECO:0000259" key="2">
    <source>
        <dbReference type="Pfam" id="PF03159"/>
    </source>
</evidence>
<evidence type="ECO:0000256" key="1">
    <source>
        <dbReference type="SAM" id="MobiDB-lite"/>
    </source>
</evidence>
<proteinExistence type="predicted"/>
<dbReference type="GO" id="GO:0003723">
    <property type="term" value="F:RNA binding"/>
    <property type="evidence" value="ECO:0007669"/>
    <property type="project" value="TreeGrafter"/>
</dbReference>
<keyword evidence="4" id="KW-1185">Reference proteome</keyword>
<gene>
    <name evidence="3" type="ORF">M0R45_015782</name>
</gene>
<reference evidence="3 4" key="1">
    <citation type="journal article" date="2023" name="G3 (Bethesda)">
        <title>A chromosome-length genome assembly and annotation of blackberry (Rubus argutus, cv. 'Hillquist').</title>
        <authorList>
            <person name="Bruna T."/>
            <person name="Aryal R."/>
            <person name="Dudchenko O."/>
            <person name="Sargent D.J."/>
            <person name="Mead D."/>
            <person name="Buti M."/>
            <person name="Cavallini A."/>
            <person name="Hytonen T."/>
            <person name="Andres J."/>
            <person name="Pham M."/>
            <person name="Weisz D."/>
            <person name="Mascagni F."/>
            <person name="Usai G."/>
            <person name="Natali L."/>
            <person name="Bassil N."/>
            <person name="Fernandez G.E."/>
            <person name="Lomsadze A."/>
            <person name="Armour M."/>
            <person name="Olukolu B."/>
            <person name="Poorten T."/>
            <person name="Britton C."/>
            <person name="Davik J."/>
            <person name="Ashrafi H."/>
            <person name="Aiden E.L."/>
            <person name="Borodovsky M."/>
            <person name="Worthington M."/>
        </authorList>
    </citation>
    <scope>NUCLEOTIDE SEQUENCE [LARGE SCALE GENOMIC DNA]</scope>
    <source>
        <strain evidence="3">PI 553951</strain>
    </source>
</reference>
<dbReference type="GO" id="GO:0005634">
    <property type="term" value="C:nucleus"/>
    <property type="evidence" value="ECO:0007669"/>
    <property type="project" value="TreeGrafter"/>
</dbReference>
<dbReference type="Pfam" id="PF03159">
    <property type="entry name" value="XRN_N"/>
    <property type="match status" value="1"/>
</dbReference>
<dbReference type="InterPro" id="IPR004859">
    <property type="entry name" value="Xrn1_N"/>
</dbReference>
<dbReference type="GO" id="GO:0000956">
    <property type="term" value="P:nuclear-transcribed mRNA catabolic process"/>
    <property type="evidence" value="ECO:0007669"/>
    <property type="project" value="TreeGrafter"/>
</dbReference>
<dbReference type="EMBL" id="JBEDUW010000003">
    <property type="protein sequence ID" value="KAK9939073.1"/>
    <property type="molecule type" value="Genomic_DNA"/>
</dbReference>
<sequence>MAIDGVAPRAKMNQQRTRRFKSAMDKDFAEAEEEKLRRQFEKEGKKVVAKQESEVSDSNIITPGTDFMYQLSKALQSYISVRLSNDSGWRDIKVWSMYITLST</sequence>
<dbReference type="GO" id="GO:0004534">
    <property type="term" value="F:5'-3' RNA exonuclease activity"/>
    <property type="evidence" value="ECO:0007669"/>
    <property type="project" value="TreeGrafter"/>
</dbReference>
<feature type="region of interest" description="Disordered" evidence="1">
    <location>
        <begin position="1"/>
        <end position="24"/>
    </location>
</feature>
<evidence type="ECO:0000313" key="4">
    <source>
        <dbReference type="Proteomes" id="UP001457282"/>
    </source>
</evidence>
<protein>
    <recommendedName>
        <fullName evidence="2">Xrn1 N-terminal domain-containing protein</fullName>
    </recommendedName>
</protein>
<dbReference type="AlphaFoldDB" id="A0AAW1XT84"/>
<dbReference type="InterPro" id="IPR027073">
    <property type="entry name" value="5_3_exoribonuclease"/>
</dbReference>
<dbReference type="PANTHER" id="PTHR12341:SF62">
    <property type="entry name" value="5'-3' EXORIBONUCLEASE 3-LIKE"/>
    <property type="match status" value="1"/>
</dbReference>
<feature type="domain" description="Xrn1 N-terminal" evidence="2">
    <location>
        <begin position="1"/>
        <end position="94"/>
    </location>
</feature>
<dbReference type="Gene3D" id="1.25.40.1050">
    <property type="match status" value="1"/>
</dbReference>
<evidence type="ECO:0000313" key="3">
    <source>
        <dbReference type="EMBL" id="KAK9939073.1"/>
    </source>
</evidence>
<organism evidence="3 4">
    <name type="scientific">Rubus argutus</name>
    <name type="common">Southern blackberry</name>
    <dbReference type="NCBI Taxonomy" id="59490"/>
    <lineage>
        <taxon>Eukaryota</taxon>
        <taxon>Viridiplantae</taxon>
        <taxon>Streptophyta</taxon>
        <taxon>Embryophyta</taxon>
        <taxon>Tracheophyta</taxon>
        <taxon>Spermatophyta</taxon>
        <taxon>Magnoliopsida</taxon>
        <taxon>eudicotyledons</taxon>
        <taxon>Gunneridae</taxon>
        <taxon>Pentapetalae</taxon>
        <taxon>rosids</taxon>
        <taxon>fabids</taxon>
        <taxon>Rosales</taxon>
        <taxon>Rosaceae</taxon>
        <taxon>Rosoideae</taxon>
        <taxon>Rosoideae incertae sedis</taxon>
        <taxon>Rubus</taxon>
    </lineage>
</organism>
<dbReference type="Proteomes" id="UP001457282">
    <property type="component" value="Unassembled WGS sequence"/>
</dbReference>